<feature type="domain" description="N-acetyltransferase" evidence="1">
    <location>
        <begin position="25"/>
        <end position="169"/>
    </location>
</feature>
<protein>
    <submittedName>
        <fullName evidence="2">Acetyltransferase</fullName>
    </submittedName>
</protein>
<dbReference type="EMBL" id="AZFQ01000034">
    <property type="protein sequence ID" value="KRL98985.1"/>
    <property type="molecule type" value="Genomic_DNA"/>
</dbReference>
<dbReference type="InterPro" id="IPR016181">
    <property type="entry name" value="Acyl_CoA_acyltransferase"/>
</dbReference>
<dbReference type="GO" id="GO:0008999">
    <property type="term" value="F:protein-N-terminal-alanine acetyltransferase activity"/>
    <property type="evidence" value="ECO:0007669"/>
    <property type="project" value="TreeGrafter"/>
</dbReference>
<dbReference type="GO" id="GO:1990189">
    <property type="term" value="F:protein N-terminal-serine acetyltransferase activity"/>
    <property type="evidence" value="ECO:0007669"/>
    <property type="project" value="TreeGrafter"/>
</dbReference>
<dbReference type="PANTHER" id="PTHR43441">
    <property type="entry name" value="RIBOSOMAL-PROTEIN-SERINE ACETYLTRANSFERASE"/>
    <property type="match status" value="1"/>
</dbReference>
<dbReference type="STRING" id="1423801.FD50_GL000251"/>
<evidence type="ECO:0000259" key="1">
    <source>
        <dbReference type="PROSITE" id="PS51186"/>
    </source>
</evidence>
<dbReference type="Pfam" id="PF13302">
    <property type="entry name" value="Acetyltransf_3"/>
    <property type="match status" value="1"/>
</dbReference>
<dbReference type="InterPro" id="IPR000182">
    <property type="entry name" value="GNAT_dom"/>
</dbReference>
<organism evidence="2 3">
    <name type="scientific">Liquorilactobacillus satsumensis DSM 16230 = JCM 12392</name>
    <dbReference type="NCBI Taxonomy" id="1423801"/>
    <lineage>
        <taxon>Bacteria</taxon>
        <taxon>Bacillati</taxon>
        <taxon>Bacillota</taxon>
        <taxon>Bacilli</taxon>
        <taxon>Lactobacillales</taxon>
        <taxon>Lactobacillaceae</taxon>
        <taxon>Liquorilactobacillus</taxon>
    </lineage>
</organism>
<dbReference type="PATRIC" id="fig|1423801.4.peg.258"/>
<dbReference type="SUPFAM" id="SSF55729">
    <property type="entry name" value="Acyl-CoA N-acyltransferases (Nat)"/>
    <property type="match status" value="1"/>
</dbReference>
<accession>A0A0R1V049</accession>
<dbReference type="Gene3D" id="3.40.630.30">
    <property type="match status" value="1"/>
</dbReference>
<dbReference type="PROSITE" id="PS51186">
    <property type="entry name" value="GNAT"/>
    <property type="match status" value="1"/>
</dbReference>
<name>A0A0R1V049_9LACO</name>
<dbReference type="GeneID" id="98307708"/>
<dbReference type="Proteomes" id="UP000051166">
    <property type="component" value="Unassembled WGS sequence"/>
</dbReference>
<dbReference type="RefSeq" id="WP_054757893.1">
    <property type="nucleotide sequence ID" value="NZ_AZFQ01000034.1"/>
</dbReference>
<evidence type="ECO:0000313" key="2">
    <source>
        <dbReference type="EMBL" id="KRL98985.1"/>
    </source>
</evidence>
<keyword evidence="3" id="KW-1185">Reference proteome</keyword>
<gene>
    <name evidence="2" type="ORF">FD50_GL000251</name>
</gene>
<reference evidence="2 3" key="1">
    <citation type="journal article" date="2015" name="Genome Announc.">
        <title>Expanding the biotechnology potential of lactobacilli through comparative genomics of 213 strains and associated genera.</title>
        <authorList>
            <person name="Sun Z."/>
            <person name="Harris H.M."/>
            <person name="McCann A."/>
            <person name="Guo C."/>
            <person name="Argimon S."/>
            <person name="Zhang W."/>
            <person name="Yang X."/>
            <person name="Jeffery I.B."/>
            <person name="Cooney J.C."/>
            <person name="Kagawa T.F."/>
            <person name="Liu W."/>
            <person name="Song Y."/>
            <person name="Salvetti E."/>
            <person name="Wrobel A."/>
            <person name="Rasinkangas P."/>
            <person name="Parkhill J."/>
            <person name="Rea M.C."/>
            <person name="O'Sullivan O."/>
            <person name="Ritari J."/>
            <person name="Douillard F.P."/>
            <person name="Paul Ross R."/>
            <person name="Yang R."/>
            <person name="Briner A.E."/>
            <person name="Felis G.E."/>
            <person name="de Vos W.M."/>
            <person name="Barrangou R."/>
            <person name="Klaenhammer T.R."/>
            <person name="Caufield P.W."/>
            <person name="Cui Y."/>
            <person name="Zhang H."/>
            <person name="O'Toole P.W."/>
        </authorList>
    </citation>
    <scope>NUCLEOTIDE SEQUENCE [LARGE SCALE GENOMIC DNA]</scope>
    <source>
        <strain evidence="2 3">DSM 16230</strain>
    </source>
</reference>
<sequence>MFSYEVSKNLRLALPRPIKDAPGLFALVDADRANLRRFLPWVDALKNAQDEENFLKHVKLNYAKEKSLNLVIWERQTIAGMISFNQFNQTNQSADIGYWLGKPSRGKGIITAAVQGICELGFLEYDLNRIIIRAAVDNQPSNAVAKRTGFRLEARLVQNEKLLDGFHDENQYVLLQAEWEKMQNRLQKKE</sequence>
<dbReference type="GO" id="GO:0005737">
    <property type="term" value="C:cytoplasm"/>
    <property type="evidence" value="ECO:0007669"/>
    <property type="project" value="TreeGrafter"/>
</dbReference>
<dbReference type="InterPro" id="IPR051908">
    <property type="entry name" value="Ribosomal_N-acetyltransferase"/>
</dbReference>
<comment type="caution">
    <text evidence="2">The sequence shown here is derived from an EMBL/GenBank/DDBJ whole genome shotgun (WGS) entry which is preliminary data.</text>
</comment>
<dbReference type="PANTHER" id="PTHR43441:SF11">
    <property type="entry name" value="RIBOSOMAL-PROTEIN-SERINE ACETYLTRANSFERASE"/>
    <property type="match status" value="1"/>
</dbReference>
<dbReference type="AlphaFoldDB" id="A0A0R1V049"/>
<dbReference type="OrthoDB" id="9784707at2"/>
<proteinExistence type="predicted"/>
<evidence type="ECO:0000313" key="3">
    <source>
        <dbReference type="Proteomes" id="UP000051166"/>
    </source>
</evidence>
<keyword evidence="2" id="KW-0808">Transferase</keyword>